<dbReference type="PROSITE" id="PS50932">
    <property type="entry name" value="HTH_LACI_2"/>
    <property type="match status" value="1"/>
</dbReference>
<dbReference type="GO" id="GO:0000976">
    <property type="term" value="F:transcription cis-regulatory region binding"/>
    <property type="evidence" value="ECO:0007669"/>
    <property type="project" value="TreeGrafter"/>
</dbReference>
<evidence type="ECO:0000313" key="6">
    <source>
        <dbReference type="Proteomes" id="UP000050969"/>
    </source>
</evidence>
<dbReference type="CDD" id="cd01392">
    <property type="entry name" value="HTH_LacI"/>
    <property type="match status" value="1"/>
</dbReference>
<feature type="domain" description="HTH lacI-type" evidence="4">
    <location>
        <begin position="2"/>
        <end position="57"/>
    </location>
</feature>
<dbReference type="RefSeq" id="WP_054777970.1">
    <property type="nucleotide sequence ID" value="NZ_BBBX01000024.1"/>
</dbReference>
<accession>A0A0R2N469</accession>
<protein>
    <submittedName>
        <fullName evidence="5">LacI family transcriptional regulator</fullName>
    </submittedName>
</protein>
<name>A0A0R2N469_9LACO</name>
<evidence type="ECO:0000256" key="1">
    <source>
        <dbReference type="ARBA" id="ARBA00023015"/>
    </source>
</evidence>
<dbReference type="Proteomes" id="UP000050969">
    <property type="component" value="Unassembled WGS sequence"/>
</dbReference>
<sequence>MATIADIAAKAGVSSATVSRVLNYDPTLSVTEATRARILATAEALNYTKPAKKSKRRARIALVQWYTEDRELTDLYYLAIRMAVEQAAQAADLELVRTFAGTIDPKQEVAGLIAIGKFSPAQCESFKALTPNVVLVDMLGDAWQMDAVIPDFKGAVQQVVDAFVSANKQQLAILSGQEQTSDEQVQLPDVRVPAFIDAVKRAGLPEPAIYRGDFTPDSGYQVMKQLIARQQLPAGLFVTNDAMAIGALRALQEAQIEVPGQIAVISFDDTAIAKHVYPALTAIHVDTEAMGQWAVRLIDDRLNDPDLAPVRITLGTKLVKRESF</sequence>
<dbReference type="PANTHER" id="PTHR30146">
    <property type="entry name" value="LACI-RELATED TRANSCRIPTIONAL REPRESSOR"/>
    <property type="match status" value="1"/>
</dbReference>
<proteinExistence type="predicted"/>
<dbReference type="Pfam" id="PF13377">
    <property type="entry name" value="Peripla_BP_3"/>
    <property type="match status" value="1"/>
</dbReference>
<dbReference type="PANTHER" id="PTHR30146:SF149">
    <property type="entry name" value="HTH-TYPE TRANSCRIPTIONAL REGULATOR EBGR"/>
    <property type="match status" value="1"/>
</dbReference>
<dbReference type="GO" id="GO:0003700">
    <property type="term" value="F:DNA-binding transcription factor activity"/>
    <property type="evidence" value="ECO:0007669"/>
    <property type="project" value="TreeGrafter"/>
</dbReference>
<comment type="caution">
    <text evidence="5">The sequence shown here is derived from an EMBL/GenBank/DDBJ whole genome shotgun (WGS) entry which is preliminary data.</text>
</comment>
<dbReference type="InterPro" id="IPR046335">
    <property type="entry name" value="LacI/GalR-like_sensor"/>
</dbReference>
<dbReference type="PRINTS" id="PR00036">
    <property type="entry name" value="HTHLACI"/>
</dbReference>
<dbReference type="STRING" id="1293598.IV56_GL001961"/>
<evidence type="ECO:0000256" key="2">
    <source>
        <dbReference type="ARBA" id="ARBA00023125"/>
    </source>
</evidence>
<evidence type="ECO:0000313" key="5">
    <source>
        <dbReference type="EMBL" id="KRO17834.1"/>
    </source>
</evidence>
<keyword evidence="2" id="KW-0238">DNA-binding</keyword>
<dbReference type="InterPro" id="IPR028082">
    <property type="entry name" value="Peripla_BP_I"/>
</dbReference>
<dbReference type="EMBL" id="JQCE01000007">
    <property type="protein sequence ID" value="KRO17834.1"/>
    <property type="molecule type" value="Genomic_DNA"/>
</dbReference>
<dbReference type="CDD" id="cd01544">
    <property type="entry name" value="PBP1_GalR"/>
    <property type="match status" value="1"/>
</dbReference>
<dbReference type="SUPFAM" id="SSF47413">
    <property type="entry name" value="lambda repressor-like DNA-binding domains"/>
    <property type="match status" value="1"/>
</dbReference>
<evidence type="ECO:0000256" key="3">
    <source>
        <dbReference type="ARBA" id="ARBA00023163"/>
    </source>
</evidence>
<organism evidence="5 6">
    <name type="scientific">Lacticaseibacillus saniviri JCM 17471 = DSM 24301</name>
    <dbReference type="NCBI Taxonomy" id="1293598"/>
    <lineage>
        <taxon>Bacteria</taxon>
        <taxon>Bacillati</taxon>
        <taxon>Bacillota</taxon>
        <taxon>Bacilli</taxon>
        <taxon>Lactobacillales</taxon>
        <taxon>Lactobacillaceae</taxon>
        <taxon>Lacticaseibacillus</taxon>
    </lineage>
</organism>
<dbReference type="SUPFAM" id="SSF53822">
    <property type="entry name" value="Periplasmic binding protein-like I"/>
    <property type="match status" value="1"/>
</dbReference>
<dbReference type="Gene3D" id="1.10.260.40">
    <property type="entry name" value="lambda repressor-like DNA-binding domains"/>
    <property type="match status" value="1"/>
</dbReference>
<keyword evidence="1" id="KW-0805">Transcription regulation</keyword>
<reference evidence="5 6" key="1">
    <citation type="journal article" date="2015" name="Genome Announc.">
        <title>Expanding the biotechnology potential of lactobacilli through comparative genomics of 213 strains and associated genera.</title>
        <authorList>
            <person name="Sun Z."/>
            <person name="Harris H.M."/>
            <person name="McCann A."/>
            <person name="Guo C."/>
            <person name="Argimon S."/>
            <person name="Zhang W."/>
            <person name="Yang X."/>
            <person name="Jeffery I.B."/>
            <person name="Cooney J.C."/>
            <person name="Kagawa T.F."/>
            <person name="Liu W."/>
            <person name="Song Y."/>
            <person name="Salvetti E."/>
            <person name="Wrobel A."/>
            <person name="Rasinkangas P."/>
            <person name="Parkhill J."/>
            <person name="Rea M.C."/>
            <person name="O'Sullivan O."/>
            <person name="Ritari J."/>
            <person name="Douillard F.P."/>
            <person name="Paul Ross R."/>
            <person name="Yang R."/>
            <person name="Briner A.E."/>
            <person name="Felis G.E."/>
            <person name="de Vos W.M."/>
            <person name="Barrangou R."/>
            <person name="Klaenhammer T.R."/>
            <person name="Caufield P.W."/>
            <person name="Cui Y."/>
            <person name="Zhang H."/>
            <person name="O'Toole P.W."/>
        </authorList>
    </citation>
    <scope>NUCLEOTIDE SEQUENCE [LARGE SCALE GENOMIC DNA]</scope>
    <source>
        <strain evidence="5 6">DSM 24301</strain>
    </source>
</reference>
<dbReference type="SMART" id="SM00354">
    <property type="entry name" value="HTH_LACI"/>
    <property type="match status" value="1"/>
</dbReference>
<dbReference type="AlphaFoldDB" id="A0A0R2N469"/>
<gene>
    <name evidence="5" type="ORF">IV56_GL001961</name>
</gene>
<keyword evidence="6" id="KW-1185">Reference proteome</keyword>
<dbReference type="Pfam" id="PF00356">
    <property type="entry name" value="LacI"/>
    <property type="match status" value="1"/>
</dbReference>
<dbReference type="InterPro" id="IPR010982">
    <property type="entry name" value="Lambda_DNA-bd_dom_sf"/>
</dbReference>
<dbReference type="PROSITE" id="PS00356">
    <property type="entry name" value="HTH_LACI_1"/>
    <property type="match status" value="1"/>
</dbReference>
<dbReference type="InterPro" id="IPR000843">
    <property type="entry name" value="HTH_LacI"/>
</dbReference>
<keyword evidence="3" id="KW-0804">Transcription</keyword>
<dbReference type="PATRIC" id="fig|1293598.4.peg.2046"/>
<evidence type="ECO:0000259" key="4">
    <source>
        <dbReference type="PROSITE" id="PS50932"/>
    </source>
</evidence>
<dbReference type="Gene3D" id="3.40.50.2300">
    <property type="match status" value="1"/>
</dbReference>